<keyword evidence="3 6" id="KW-1133">Transmembrane helix</keyword>
<evidence type="ECO:0000313" key="8">
    <source>
        <dbReference type="Proteomes" id="UP000216789"/>
    </source>
</evidence>
<feature type="transmembrane region" description="Helical" evidence="6">
    <location>
        <begin position="67"/>
        <end position="89"/>
    </location>
</feature>
<keyword evidence="2 6" id="KW-0812">Transmembrane</keyword>
<evidence type="ECO:0000256" key="6">
    <source>
        <dbReference type="SAM" id="Phobius"/>
    </source>
</evidence>
<evidence type="ECO:0000256" key="2">
    <source>
        <dbReference type="ARBA" id="ARBA00022692"/>
    </source>
</evidence>
<dbReference type="CDD" id="cd13128">
    <property type="entry name" value="MATE_Wzx_like"/>
    <property type="match status" value="1"/>
</dbReference>
<evidence type="ECO:0000256" key="4">
    <source>
        <dbReference type="ARBA" id="ARBA00023136"/>
    </source>
</evidence>
<comment type="subcellular location">
    <subcellularLocation>
        <location evidence="1">Membrane</location>
        <topology evidence="1">Multi-pass membrane protein</topology>
    </subcellularLocation>
</comment>
<comment type="caution">
    <text evidence="7">The sequence shown here is derived from an EMBL/GenBank/DDBJ whole genome shotgun (WGS) entry which is preliminary data.</text>
</comment>
<dbReference type="Proteomes" id="UP000216789">
    <property type="component" value="Unassembled WGS sequence"/>
</dbReference>
<gene>
    <name evidence="7" type="ORF">BPS1E_0882</name>
</gene>
<feature type="transmembrane region" description="Helical" evidence="6">
    <location>
        <begin position="277"/>
        <end position="296"/>
    </location>
</feature>
<feature type="transmembrane region" description="Helical" evidence="6">
    <location>
        <begin position="33"/>
        <end position="55"/>
    </location>
</feature>
<evidence type="ECO:0000313" key="7">
    <source>
        <dbReference type="EMBL" id="PAC73492.1"/>
    </source>
</evidence>
<accession>A0A267WLK0</accession>
<feature type="transmembrane region" description="Helical" evidence="6">
    <location>
        <begin position="138"/>
        <end position="159"/>
    </location>
</feature>
<dbReference type="InterPro" id="IPR052556">
    <property type="entry name" value="PolySynth_Transporter"/>
</dbReference>
<dbReference type="GO" id="GO:0016020">
    <property type="term" value="C:membrane"/>
    <property type="evidence" value="ECO:0007669"/>
    <property type="project" value="UniProtKB-SubCell"/>
</dbReference>
<feature type="transmembrane region" description="Helical" evidence="6">
    <location>
        <begin position="316"/>
        <end position="339"/>
    </location>
</feature>
<dbReference type="PANTHER" id="PTHR43424:SF1">
    <property type="entry name" value="LOCUS PUTATIVE PROTEIN 1-RELATED"/>
    <property type="match status" value="1"/>
</dbReference>
<proteinExistence type="predicted"/>
<keyword evidence="4 6" id="KW-0472">Membrane</keyword>
<evidence type="ECO:0000256" key="1">
    <source>
        <dbReference type="ARBA" id="ARBA00004141"/>
    </source>
</evidence>
<dbReference type="RefSeq" id="WP_095279496.1">
    <property type="nucleotide sequence ID" value="NZ_MNLB01000004.1"/>
</dbReference>
<feature type="region of interest" description="Disordered" evidence="5">
    <location>
        <begin position="1"/>
        <end position="21"/>
    </location>
</feature>
<dbReference type="Pfam" id="PF01943">
    <property type="entry name" value="Polysacc_synt"/>
    <property type="match status" value="1"/>
</dbReference>
<feature type="transmembrane region" description="Helical" evidence="6">
    <location>
        <begin position="168"/>
        <end position="187"/>
    </location>
</feature>
<feature type="transmembrane region" description="Helical" evidence="6">
    <location>
        <begin position="109"/>
        <end position="132"/>
    </location>
</feature>
<evidence type="ECO:0000256" key="5">
    <source>
        <dbReference type="SAM" id="MobiDB-lite"/>
    </source>
</evidence>
<feature type="transmembrane region" description="Helical" evidence="6">
    <location>
        <begin position="351"/>
        <end position="372"/>
    </location>
</feature>
<dbReference type="AlphaFoldDB" id="A0A267WLK0"/>
<feature type="transmembrane region" description="Helical" evidence="6">
    <location>
        <begin position="442"/>
        <end position="462"/>
    </location>
</feature>
<feature type="transmembrane region" description="Helical" evidence="6">
    <location>
        <begin position="468"/>
        <end position="489"/>
    </location>
</feature>
<dbReference type="EMBL" id="MNLB01000004">
    <property type="protein sequence ID" value="PAC73492.1"/>
    <property type="molecule type" value="Genomic_DNA"/>
</dbReference>
<feature type="transmembrane region" description="Helical" evidence="6">
    <location>
        <begin position="236"/>
        <end position="257"/>
    </location>
</feature>
<feature type="region of interest" description="Disordered" evidence="5">
    <location>
        <begin position="513"/>
        <end position="534"/>
    </location>
</feature>
<organism evidence="7 8">
    <name type="scientific">Bifidobacterium pseudocatenulatum</name>
    <dbReference type="NCBI Taxonomy" id="28026"/>
    <lineage>
        <taxon>Bacteria</taxon>
        <taxon>Bacillati</taxon>
        <taxon>Actinomycetota</taxon>
        <taxon>Actinomycetes</taxon>
        <taxon>Bifidobacteriales</taxon>
        <taxon>Bifidobacteriaceae</taxon>
        <taxon>Bifidobacterium</taxon>
    </lineage>
</organism>
<dbReference type="PANTHER" id="PTHR43424">
    <property type="entry name" value="LOCUS PUTATIVE PROTEIN 1-RELATED"/>
    <property type="match status" value="1"/>
</dbReference>
<dbReference type="InterPro" id="IPR002797">
    <property type="entry name" value="Polysacc_synth"/>
</dbReference>
<name>A0A267WLK0_BIFPS</name>
<feature type="transmembrane region" description="Helical" evidence="6">
    <location>
        <begin position="193"/>
        <end position="215"/>
    </location>
</feature>
<feature type="transmembrane region" description="Helical" evidence="6">
    <location>
        <begin position="379"/>
        <end position="398"/>
    </location>
</feature>
<feature type="transmembrane region" description="Helical" evidence="6">
    <location>
        <begin position="404"/>
        <end position="421"/>
    </location>
</feature>
<sequence>MSERQPTKPVGQPSSKPAKHPTDVRIRSVKFNVLMNMIVTTSSVIFPLITVPYVSRVLSTGGTGHVAFAQSVASYFSLVALLGVTYYGVRVCARVRDDRAELSRTVLELLVILACSTTMVFAVYLACLFTVPKMNAQFGLFALFGLAIWLSSFGVEWFYQALEQYEYITVRSVCFKLLALVLMFAFVRQRGDYAIYGLIVVVAGYGSNVLNLLRLRRFVDFRNCGHLNISRHFKPMLWFTIASISSGMYIQVDIVMLGFLGTTDMVGLYQLVSKIKSVLVTAVNSVGNVMLPRLSYYQARRKERQAGELIAKNMNFVMVFGSAIIALLILLADPIVALLGGADFAESAVPLRFVGIAVMCSAMNIVLANVMISKGMERTWAMVNAIGLALAVLANVLLIPQLGVVGSAISISLCEALMLAMRSYVCRGFLVGIRTSIDPMRILLSAIAAGCLTRGAIAICGAETWNAFLWLMFGGFLFTLIYGIALLLCRERFVMAMLQPVFNRLHVRKTNDENNAHGASNASDGRYANNGGWQ</sequence>
<protein>
    <submittedName>
        <fullName evidence="7">Polysaccharide biosynthesis protein</fullName>
    </submittedName>
</protein>
<evidence type="ECO:0000256" key="3">
    <source>
        <dbReference type="ARBA" id="ARBA00022989"/>
    </source>
</evidence>
<reference evidence="7 8" key="1">
    <citation type="journal article" date="2017" name="ISME J.">
        <title>Unveiling bifidobacterial biogeography across the mammalian branch of the tree of life.</title>
        <authorList>
            <person name="Milani C."/>
            <person name="Mangifesta M."/>
            <person name="Mancabelli L."/>
            <person name="Lugli G.A."/>
            <person name="James K."/>
            <person name="Duranti S."/>
            <person name="Turroni F."/>
            <person name="Ferrario C."/>
            <person name="Ossiprandi M.C."/>
            <person name="van Sinderen D."/>
            <person name="Ventura M."/>
        </authorList>
    </citation>
    <scope>NUCLEOTIDE SEQUENCE [LARGE SCALE GENOMIC DNA]</scope>
    <source>
        <strain evidence="7 8">1E</strain>
    </source>
</reference>